<evidence type="ECO:0000313" key="6">
    <source>
        <dbReference type="Proteomes" id="UP000673447"/>
    </source>
</evidence>
<dbReference type="Proteomes" id="UP000673447">
    <property type="component" value="Unassembled WGS sequence"/>
</dbReference>
<dbReference type="Pfam" id="PF09712">
    <property type="entry name" value="PHA_synth_III_E"/>
    <property type="match status" value="1"/>
</dbReference>
<evidence type="ECO:0000313" key="5">
    <source>
        <dbReference type="EMBL" id="MBP3985037.1"/>
    </source>
</evidence>
<organism evidence="5 6">
    <name type="scientific">Pseudoxanthomonas helianthi</name>
    <dbReference type="NCBI Taxonomy" id="1453541"/>
    <lineage>
        <taxon>Bacteria</taxon>
        <taxon>Pseudomonadati</taxon>
        <taxon>Pseudomonadota</taxon>
        <taxon>Gammaproteobacteria</taxon>
        <taxon>Lysobacterales</taxon>
        <taxon>Lysobacteraceae</taxon>
        <taxon>Pseudoxanthomonas</taxon>
    </lineage>
</organism>
<accession>A0A941AVG8</accession>
<dbReference type="RefSeq" id="WP_210536874.1">
    <property type="nucleotide sequence ID" value="NZ_JAGKTC010000002.1"/>
</dbReference>
<feature type="compositionally biased region" description="Low complexity" evidence="4">
    <location>
        <begin position="389"/>
        <end position="413"/>
    </location>
</feature>
<reference evidence="5" key="1">
    <citation type="journal article" date="2016" name="Int. J. Syst. Evol. Microbiol.">
        <title>Pseudoxanthomonas helianthi sp. nov., isolated from roots of Jerusalem artichoke (Helianthus tuberosus).</title>
        <authorList>
            <person name="Kittiwongwattana C."/>
            <person name="Thawai C."/>
        </authorList>
    </citation>
    <scope>NUCLEOTIDE SEQUENCE</scope>
    <source>
        <strain evidence="5">110414</strain>
    </source>
</reference>
<reference evidence="5" key="2">
    <citation type="submission" date="2021-03" db="EMBL/GenBank/DDBJ databases">
        <authorList>
            <person name="Cao W."/>
        </authorList>
    </citation>
    <scope>NUCLEOTIDE SEQUENCE</scope>
    <source>
        <strain evidence="5">110414</strain>
    </source>
</reference>
<evidence type="ECO:0000256" key="2">
    <source>
        <dbReference type="ARBA" id="ARBA00019066"/>
    </source>
</evidence>
<feature type="compositionally biased region" description="Basic residues" evidence="4">
    <location>
        <begin position="341"/>
        <end position="351"/>
    </location>
</feature>
<feature type="compositionally biased region" description="Basic residues" evidence="4">
    <location>
        <begin position="358"/>
        <end position="369"/>
    </location>
</feature>
<feature type="region of interest" description="Disordered" evidence="4">
    <location>
        <begin position="301"/>
        <end position="454"/>
    </location>
</feature>
<gene>
    <name evidence="5" type="primary">phaE</name>
    <name evidence="5" type="ORF">J5837_11530</name>
</gene>
<keyword evidence="6" id="KW-1185">Reference proteome</keyword>
<proteinExistence type="predicted"/>
<comment type="caution">
    <text evidence="5">The sequence shown here is derived from an EMBL/GenBank/DDBJ whole genome shotgun (WGS) entry which is preliminary data.</text>
</comment>
<dbReference type="NCBIfam" id="TIGR01834">
    <property type="entry name" value="PHA_synth_III_E"/>
    <property type="match status" value="1"/>
</dbReference>
<dbReference type="AlphaFoldDB" id="A0A941AVG8"/>
<comment type="pathway">
    <text evidence="1">Biopolymer metabolism; poly-(R)-3-hydroxybutanoate biosynthesis.</text>
</comment>
<dbReference type="EMBL" id="JAGKTC010000002">
    <property type="protein sequence ID" value="MBP3985037.1"/>
    <property type="molecule type" value="Genomic_DNA"/>
</dbReference>
<evidence type="ECO:0000256" key="4">
    <source>
        <dbReference type="SAM" id="MobiDB-lite"/>
    </source>
</evidence>
<evidence type="ECO:0000256" key="3">
    <source>
        <dbReference type="ARBA" id="ARBA00022752"/>
    </source>
</evidence>
<name>A0A941AVG8_9GAMM</name>
<protein>
    <recommendedName>
        <fullName evidence="2">Poly(3-hydroxyalkanoate) polymerase subunit PhaE</fullName>
    </recommendedName>
</protein>
<keyword evidence="3" id="KW-0583">PHB biosynthesis</keyword>
<dbReference type="GO" id="GO:0042619">
    <property type="term" value="P:poly-hydroxybutyrate biosynthetic process"/>
    <property type="evidence" value="ECO:0007669"/>
    <property type="project" value="UniProtKB-KW"/>
</dbReference>
<sequence>MFGNGFGNFGNGGLGGSDFESLARQYWNAWGEAMRQGAAGAGLSGANPSGWQQATQWWAQLLPGMQPDAMGAVHRFNQLASGWFGQMQQVAAQFAGQDGSAADIARAWREALGADAADANPFADLFRTMQSGGQESLNNWLEQAAPYLQALQAVAQGDQSRWLHVPTFGLAREHQERWQALLQAQQDYQQRNNDYNALMLKTLQHALSLFEDKLAEHEEPGRQLTSARALFDLWIDAAEEAYAQAALSESFREVYGALTNAQMRLRSSVQVEIEKICGLFGMPTRTEVDSAHRKIVQLERAMRQQAREPKAKTAAARRQPTTAAEPVPAPAPAAKTEKTKAPAKKPAKKAAKAAAPKATKKKTVRRRAAAKRDSKPTASAKPRSKAAPRRAVASRAVSPSKRAAAKPAVAAAPKKPPSKGNIVSMKDWVARYAPPAPLGPEPSARRNGKKGERQ</sequence>
<feature type="compositionally biased region" description="Low complexity" evidence="4">
    <location>
        <begin position="312"/>
        <end position="326"/>
    </location>
</feature>
<feature type="compositionally biased region" description="Basic and acidic residues" evidence="4">
    <location>
        <begin position="301"/>
        <end position="311"/>
    </location>
</feature>
<evidence type="ECO:0000256" key="1">
    <source>
        <dbReference type="ARBA" id="ARBA00004683"/>
    </source>
</evidence>
<dbReference type="InterPro" id="IPR010123">
    <property type="entry name" value="PHA_synth_III_E"/>
</dbReference>